<dbReference type="RefSeq" id="WP_128782426.1">
    <property type="nucleotide sequence ID" value="NZ_RJLM01000001.1"/>
</dbReference>
<evidence type="ECO:0000259" key="6">
    <source>
        <dbReference type="SMART" id="SM00062"/>
    </source>
</evidence>
<evidence type="ECO:0000256" key="2">
    <source>
        <dbReference type="ARBA" id="ARBA00010333"/>
    </source>
</evidence>
<evidence type="ECO:0000313" key="8">
    <source>
        <dbReference type="Proteomes" id="UP000287563"/>
    </source>
</evidence>
<dbReference type="PANTHER" id="PTHR35936">
    <property type="entry name" value="MEMBRANE-BOUND LYTIC MUREIN TRANSGLYCOSYLASE F"/>
    <property type="match status" value="1"/>
</dbReference>
<organism evidence="7 8">
    <name type="scientific">Photobacterium chitinilyticum</name>
    <dbReference type="NCBI Taxonomy" id="2485123"/>
    <lineage>
        <taxon>Bacteria</taxon>
        <taxon>Pseudomonadati</taxon>
        <taxon>Pseudomonadota</taxon>
        <taxon>Gammaproteobacteria</taxon>
        <taxon>Vibrionales</taxon>
        <taxon>Vibrionaceae</taxon>
        <taxon>Photobacterium</taxon>
    </lineage>
</organism>
<dbReference type="SMART" id="SM00062">
    <property type="entry name" value="PBPb"/>
    <property type="match status" value="1"/>
</dbReference>
<feature type="domain" description="Solute-binding protein family 3/N-terminal" evidence="6">
    <location>
        <begin position="40"/>
        <end position="264"/>
    </location>
</feature>
<dbReference type="InterPro" id="IPR018313">
    <property type="entry name" value="SBP_3_CS"/>
</dbReference>
<comment type="caution">
    <text evidence="7">The sequence shown here is derived from an EMBL/GenBank/DDBJ whole genome shotgun (WGS) entry which is preliminary data.</text>
</comment>
<comment type="similarity">
    <text evidence="2 4">Belongs to the bacterial solute-binding protein 3 family.</text>
</comment>
<evidence type="ECO:0000256" key="3">
    <source>
        <dbReference type="ARBA" id="ARBA00022729"/>
    </source>
</evidence>
<evidence type="ECO:0000256" key="5">
    <source>
        <dbReference type="SAM" id="SignalP"/>
    </source>
</evidence>
<evidence type="ECO:0000256" key="4">
    <source>
        <dbReference type="RuleBase" id="RU003744"/>
    </source>
</evidence>
<keyword evidence="8" id="KW-1185">Reference proteome</keyword>
<dbReference type="SUPFAM" id="SSF53850">
    <property type="entry name" value="Periplasmic binding protein-like II"/>
    <property type="match status" value="1"/>
</dbReference>
<feature type="chain" id="PRO_5018757608" evidence="5">
    <location>
        <begin position="28"/>
        <end position="268"/>
    </location>
</feature>
<dbReference type="PROSITE" id="PS01039">
    <property type="entry name" value="SBP_BACTERIAL_3"/>
    <property type="match status" value="1"/>
</dbReference>
<keyword evidence="3 5" id="KW-0732">Signal</keyword>
<comment type="subcellular location">
    <subcellularLocation>
        <location evidence="1">Cell envelope</location>
    </subcellularLocation>
</comment>
<gene>
    <name evidence="7" type="ORF">EDI28_03525</name>
</gene>
<dbReference type="Pfam" id="PF00497">
    <property type="entry name" value="SBP_bac_3"/>
    <property type="match status" value="1"/>
</dbReference>
<protein>
    <submittedName>
        <fullName evidence="7">Amino acid ABC transporter substrate-binding protein</fullName>
    </submittedName>
</protein>
<evidence type="ECO:0000256" key="1">
    <source>
        <dbReference type="ARBA" id="ARBA00004196"/>
    </source>
</evidence>
<dbReference type="EMBL" id="RJLM01000001">
    <property type="protein sequence ID" value="RWX57118.1"/>
    <property type="molecule type" value="Genomic_DNA"/>
</dbReference>
<accession>A0A3S3T1L7</accession>
<dbReference type="InterPro" id="IPR001638">
    <property type="entry name" value="Solute-binding_3/MltF_N"/>
</dbReference>
<dbReference type="Gene3D" id="3.40.190.10">
    <property type="entry name" value="Periplasmic binding protein-like II"/>
    <property type="match status" value="2"/>
</dbReference>
<proteinExistence type="inferred from homology"/>
<feature type="signal peptide" evidence="5">
    <location>
        <begin position="1"/>
        <end position="27"/>
    </location>
</feature>
<evidence type="ECO:0000313" key="7">
    <source>
        <dbReference type="EMBL" id="RWX57118.1"/>
    </source>
</evidence>
<dbReference type="PANTHER" id="PTHR35936:SF19">
    <property type="entry name" value="AMINO-ACID-BINDING PROTEIN YXEM-RELATED"/>
    <property type="match status" value="1"/>
</dbReference>
<dbReference type="OrthoDB" id="7708309at2"/>
<dbReference type="Proteomes" id="UP000287563">
    <property type="component" value="Unassembled WGS sequence"/>
</dbReference>
<name>A0A3S3T1L7_9GAMM</name>
<reference evidence="7 8" key="1">
    <citation type="submission" date="2018-11" db="EMBL/GenBank/DDBJ databases">
        <title>Photobacterium sp. BEI247 sp. nov., a marine bacterium isolated from Yongle Blue Hole in the South China Sea.</title>
        <authorList>
            <person name="Wang X."/>
        </authorList>
    </citation>
    <scope>NUCLEOTIDE SEQUENCE [LARGE SCALE GENOMIC DNA]</scope>
    <source>
        <strain evidence="8">BEI247</strain>
    </source>
</reference>
<dbReference type="GO" id="GO:0030313">
    <property type="term" value="C:cell envelope"/>
    <property type="evidence" value="ECO:0007669"/>
    <property type="project" value="UniProtKB-SubCell"/>
</dbReference>
<sequence>MRALYALKSIIIVVVVLVSVFSSPSFAAPSRLQQIIDRGVLRVGTTGDWNPMTIRDPATNFYKGFDIDITTELAKDLGVTVEYVATDWKALVSGVVTNKYDMTGSAALNMKRARVAGYSQPYFNLAFVPVIQKQNFKRFRKWSDFNSSTVTITSAKGTVQESMVKELFPNARHNVIQAPVRGYQQLLANKSTVIVTSNIEAATITNRFPQLTVAKVKGMRRPTPVAMLLPKEDQIWINYINHWIELKKTQGFFDRIARKWGLVKLDIR</sequence>
<dbReference type="AlphaFoldDB" id="A0A3S3T1L7"/>